<accession>A0A6A6A1D5</accession>
<organism evidence="3 4">
    <name type="scientific">Dothidotthia symphoricarpi CBS 119687</name>
    <dbReference type="NCBI Taxonomy" id="1392245"/>
    <lineage>
        <taxon>Eukaryota</taxon>
        <taxon>Fungi</taxon>
        <taxon>Dikarya</taxon>
        <taxon>Ascomycota</taxon>
        <taxon>Pezizomycotina</taxon>
        <taxon>Dothideomycetes</taxon>
        <taxon>Pleosporomycetidae</taxon>
        <taxon>Pleosporales</taxon>
        <taxon>Dothidotthiaceae</taxon>
        <taxon>Dothidotthia</taxon>
    </lineage>
</organism>
<evidence type="ECO:0000256" key="2">
    <source>
        <dbReference type="SAM" id="Phobius"/>
    </source>
</evidence>
<dbReference type="Proteomes" id="UP000799771">
    <property type="component" value="Unassembled WGS sequence"/>
</dbReference>
<proteinExistence type="predicted"/>
<dbReference type="RefSeq" id="XP_033518921.1">
    <property type="nucleotide sequence ID" value="XM_033670944.1"/>
</dbReference>
<evidence type="ECO:0000313" key="4">
    <source>
        <dbReference type="Proteomes" id="UP000799771"/>
    </source>
</evidence>
<evidence type="ECO:0000313" key="3">
    <source>
        <dbReference type="EMBL" id="KAF2124528.1"/>
    </source>
</evidence>
<feature type="transmembrane region" description="Helical" evidence="2">
    <location>
        <begin position="115"/>
        <end position="134"/>
    </location>
</feature>
<keyword evidence="4" id="KW-1185">Reference proteome</keyword>
<feature type="region of interest" description="Disordered" evidence="1">
    <location>
        <begin position="222"/>
        <end position="243"/>
    </location>
</feature>
<reference evidence="3" key="1">
    <citation type="journal article" date="2020" name="Stud. Mycol.">
        <title>101 Dothideomycetes genomes: a test case for predicting lifestyles and emergence of pathogens.</title>
        <authorList>
            <person name="Haridas S."/>
            <person name="Albert R."/>
            <person name="Binder M."/>
            <person name="Bloem J."/>
            <person name="Labutti K."/>
            <person name="Salamov A."/>
            <person name="Andreopoulos B."/>
            <person name="Baker S."/>
            <person name="Barry K."/>
            <person name="Bills G."/>
            <person name="Bluhm B."/>
            <person name="Cannon C."/>
            <person name="Castanera R."/>
            <person name="Culley D."/>
            <person name="Daum C."/>
            <person name="Ezra D."/>
            <person name="Gonzalez J."/>
            <person name="Henrissat B."/>
            <person name="Kuo A."/>
            <person name="Liang C."/>
            <person name="Lipzen A."/>
            <person name="Lutzoni F."/>
            <person name="Magnuson J."/>
            <person name="Mondo S."/>
            <person name="Nolan M."/>
            <person name="Ohm R."/>
            <person name="Pangilinan J."/>
            <person name="Park H.-J."/>
            <person name="Ramirez L."/>
            <person name="Alfaro M."/>
            <person name="Sun H."/>
            <person name="Tritt A."/>
            <person name="Yoshinaga Y."/>
            <person name="Zwiers L.-H."/>
            <person name="Turgeon B."/>
            <person name="Goodwin S."/>
            <person name="Spatafora J."/>
            <person name="Crous P."/>
            <person name="Grigoriev I."/>
        </authorList>
    </citation>
    <scope>NUCLEOTIDE SEQUENCE</scope>
    <source>
        <strain evidence="3">CBS 119687</strain>
    </source>
</reference>
<feature type="transmembrane region" description="Helical" evidence="2">
    <location>
        <begin position="21"/>
        <end position="47"/>
    </location>
</feature>
<keyword evidence="2" id="KW-1133">Transmembrane helix</keyword>
<dbReference type="AlphaFoldDB" id="A0A6A6A1D5"/>
<sequence length="263" mass="28290">MRSSTSTSTHPPPRSRNTYTTLSAPLLTSTLTLITSLLLLLTLLWHISSTHLANTYAMPIPWQTDFLAQQFKGIKTGYVLMKGGWIPLDCVYAIWSLDYHHGVQRGRNSPLSTPILQTLLDLTLLALLALHIFLTTRSIQTNRAFCHSSQTLRLQGYVFPAVPGQHAHSALGAVQRCERLGVDIWIAGAFSVGMAGFLGGLHCVGLGVRGWGVGVGRDVGGDREVEGGRGSEGGAGEEKGMGMDGGIDAEGGWREVLLECLVP</sequence>
<dbReference type="EMBL" id="ML977519">
    <property type="protein sequence ID" value="KAF2124528.1"/>
    <property type="molecule type" value="Genomic_DNA"/>
</dbReference>
<evidence type="ECO:0000256" key="1">
    <source>
        <dbReference type="SAM" id="MobiDB-lite"/>
    </source>
</evidence>
<protein>
    <submittedName>
        <fullName evidence="3">Uncharacterized protein</fullName>
    </submittedName>
</protein>
<name>A0A6A6A1D5_9PLEO</name>
<keyword evidence="2" id="KW-0472">Membrane</keyword>
<dbReference type="GeneID" id="54411376"/>
<gene>
    <name evidence="3" type="ORF">P153DRAFT_390570</name>
</gene>
<keyword evidence="2" id="KW-0812">Transmembrane</keyword>